<organism evidence="2 3">
    <name type="scientific">Adhaeribacter radiodurans</name>
    <dbReference type="NCBI Taxonomy" id="2745197"/>
    <lineage>
        <taxon>Bacteria</taxon>
        <taxon>Pseudomonadati</taxon>
        <taxon>Bacteroidota</taxon>
        <taxon>Cytophagia</taxon>
        <taxon>Cytophagales</taxon>
        <taxon>Hymenobacteraceae</taxon>
        <taxon>Adhaeribacter</taxon>
    </lineage>
</organism>
<proteinExistence type="predicted"/>
<reference evidence="2 3" key="1">
    <citation type="submission" date="2020-08" db="EMBL/GenBank/DDBJ databases">
        <title>Adhaeribacter dokdonensis sp. nov., isolated from the rhizosphere of Elymus tsukushiensis, a plant native to the Dokdo Islands, Republic of Korea.</title>
        <authorList>
            <person name="Ghim S.Y."/>
        </authorList>
    </citation>
    <scope>NUCLEOTIDE SEQUENCE [LARGE SCALE GENOMIC DNA]</scope>
    <source>
        <strain evidence="2 3">KUDC8001</strain>
    </source>
</reference>
<dbReference type="EMBL" id="CP055153">
    <property type="protein sequence ID" value="QMU30602.1"/>
    <property type="molecule type" value="Genomic_DNA"/>
</dbReference>
<dbReference type="Pfam" id="PF05076">
    <property type="entry name" value="SUFU"/>
    <property type="match status" value="1"/>
</dbReference>
<accession>A0A7L7LCM9</accession>
<dbReference type="InterPro" id="IPR020941">
    <property type="entry name" value="SUFU-like_domain"/>
</dbReference>
<dbReference type="AlphaFoldDB" id="A0A7L7LCM9"/>
<evidence type="ECO:0000313" key="3">
    <source>
        <dbReference type="Proteomes" id="UP000514509"/>
    </source>
</evidence>
<gene>
    <name evidence="2" type="ORF">HUW48_22390</name>
</gene>
<feature type="domain" description="Suppressor of fused-like" evidence="1">
    <location>
        <begin position="41"/>
        <end position="184"/>
    </location>
</feature>
<dbReference type="RefSeq" id="WP_182413048.1">
    <property type="nucleotide sequence ID" value="NZ_CP055153.1"/>
</dbReference>
<name>A0A7L7LCM9_9BACT</name>
<evidence type="ECO:0000259" key="1">
    <source>
        <dbReference type="Pfam" id="PF05076"/>
    </source>
</evidence>
<dbReference type="KEGG" id="add:HUW48_22390"/>
<protein>
    <submittedName>
        <fullName evidence="2">Suppressor of fused domain protein</fullName>
    </submittedName>
</protein>
<keyword evidence="3" id="KW-1185">Reference proteome</keyword>
<evidence type="ECO:0000313" key="2">
    <source>
        <dbReference type="EMBL" id="QMU30602.1"/>
    </source>
</evidence>
<dbReference type="Proteomes" id="UP000514509">
    <property type="component" value="Chromosome"/>
</dbReference>
<sequence length="188" mass="22089">MSSQEYVYKVQQHYESYFQTSGNKKVLDKGPKEKLHPNFYILEFAPNKIHDFWTYCTVGMSVDCEEENLIELFIYSPRQDVALIELLTVAASYHRNVLPLDLNHTVNIGQPWLDDSKCDHGFISLPYLDGEQLEILELGEKVINCYWFIPITEKERDYKMGNGVEDLEQLFEEKQLDYLNPNRKELVV</sequence>